<dbReference type="Proteomes" id="UP000216052">
    <property type="component" value="Chromosome"/>
</dbReference>
<dbReference type="PANTHER" id="PTHR38430:SF1">
    <property type="entry name" value="PROTEIN-ARGININE KINASE ACTIVATOR PROTEIN"/>
    <property type="match status" value="1"/>
</dbReference>
<keyword evidence="3" id="KW-1185">Reference proteome</keyword>
<dbReference type="SUPFAM" id="SSF46600">
    <property type="entry name" value="C-terminal UvrC-binding domain of UvrB"/>
    <property type="match status" value="1"/>
</dbReference>
<feature type="domain" description="UVR" evidence="1">
    <location>
        <begin position="135"/>
        <end position="170"/>
    </location>
</feature>
<reference evidence="2" key="1">
    <citation type="submission" date="2024-05" db="EMBL/GenBank/DDBJ databases">
        <title>Isolation and characterization of Sporomusa carbonis sp. nov., a carboxydotrophic hydrogenogen in the genus of Sporomusa isolated from a charcoal burning pile.</title>
        <authorList>
            <person name="Boeer T."/>
            <person name="Rosenbaum F."/>
            <person name="Eysell L."/>
            <person name="Mueller V."/>
            <person name="Daniel R."/>
            <person name="Poehlein A."/>
        </authorList>
    </citation>
    <scope>NUCLEOTIDE SEQUENCE [LARGE SCALE GENOMIC DNA]</scope>
    <source>
        <strain evidence="2">DSM 3132</strain>
    </source>
</reference>
<proteinExistence type="predicted"/>
<dbReference type="InterPro" id="IPR025542">
    <property type="entry name" value="YacH"/>
</dbReference>
<accession>A0ABZ3IWF1</accession>
<sequence length="186" mass="21125">MLCDECQKEPACVHITKIINQQKIERHLCEQCAQKSGEIIGKGINNFLGNKYSIHDFLKEMFNYTLPNDERQTLEPVCPDCGLSYSEFSRSGKFGCSGCYQAFSGQLEPLIKQIHGTATHTGKVPKRGGLRFGVEQLIKRLRHELEQHVAREEYEQAAKLRDEIKVLERQLSTPETDQEKGDAQNG</sequence>
<dbReference type="Gene3D" id="4.10.860.10">
    <property type="entry name" value="UVR domain"/>
    <property type="match status" value="1"/>
</dbReference>
<evidence type="ECO:0000313" key="2">
    <source>
        <dbReference type="EMBL" id="XFO70414.1"/>
    </source>
</evidence>
<dbReference type="GO" id="GO:0016301">
    <property type="term" value="F:kinase activity"/>
    <property type="evidence" value="ECO:0007669"/>
    <property type="project" value="UniProtKB-KW"/>
</dbReference>
<dbReference type="InterPro" id="IPR001943">
    <property type="entry name" value="UVR_dom"/>
</dbReference>
<dbReference type="Pfam" id="PF02151">
    <property type="entry name" value="UVR"/>
    <property type="match status" value="1"/>
</dbReference>
<dbReference type="PIRSF" id="PIRSF015034">
    <property type="entry name" value="YacH"/>
    <property type="match status" value="1"/>
</dbReference>
<dbReference type="InterPro" id="IPR036876">
    <property type="entry name" value="UVR_dom_sf"/>
</dbReference>
<protein>
    <submittedName>
        <fullName evidence="2">Protein-arginine kinase activator protein</fullName>
    </submittedName>
</protein>
<keyword evidence="2" id="KW-0418">Kinase</keyword>
<dbReference type="PANTHER" id="PTHR38430">
    <property type="entry name" value="PROTEIN-ARGININE KINASE ACTIVATOR PROTEIN"/>
    <property type="match status" value="1"/>
</dbReference>
<organism evidence="2 3">
    <name type="scientific">Sporomusa acidovorans (strain ATCC 49682 / DSM 3132 / Mol)</name>
    <dbReference type="NCBI Taxonomy" id="1123286"/>
    <lineage>
        <taxon>Bacteria</taxon>
        <taxon>Bacillati</taxon>
        <taxon>Bacillota</taxon>
        <taxon>Negativicutes</taxon>
        <taxon>Selenomonadales</taxon>
        <taxon>Sporomusaceae</taxon>
        <taxon>Sporomusa</taxon>
    </lineage>
</organism>
<gene>
    <name evidence="2" type="primary">mcsA</name>
    <name evidence="2" type="ORF">SPACI_004070</name>
</gene>
<keyword evidence="2" id="KW-0808">Transferase</keyword>
<evidence type="ECO:0000313" key="3">
    <source>
        <dbReference type="Proteomes" id="UP000216052"/>
    </source>
</evidence>
<dbReference type="EMBL" id="CP155571">
    <property type="protein sequence ID" value="XFO70414.1"/>
    <property type="molecule type" value="Genomic_DNA"/>
</dbReference>
<evidence type="ECO:0000259" key="1">
    <source>
        <dbReference type="PROSITE" id="PS50151"/>
    </source>
</evidence>
<dbReference type="PROSITE" id="PS50151">
    <property type="entry name" value="UVR"/>
    <property type="match status" value="1"/>
</dbReference>
<dbReference type="RefSeq" id="WP_093796738.1">
    <property type="nucleotide sequence ID" value="NZ_CP155571.1"/>
</dbReference>
<name>A0ABZ3IWF1_SPOA4</name>